<dbReference type="InParanoid" id="A0A136ISM7"/>
<evidence type="ECO:0000313" key="18">
    <source>
        <dbReference type="Proteomes" id="UP000070501"/>
    </source>
</evidence>
<reference evidence="18" key="1">
    <citation type="submission" date="2016-02" db="EMBL/GenBank/DDBJ databases">
        <title>Draft genome sequence of Microdochium bolleyi, a fungal endophyte of beachgrass.</title>
        <authorList>
            <consortium name="DOE Joint Genome Institute"/>
            <person name="David A.S."/>
            <person name="May G."/>
            <person name="Haridas S."/>
            <person name="Lim J."/>
            <person name="Wang M."/>
            <person name="Labutti K."/>
            <person name="Lipzen A."/>
            <person name="Barry K."/>
            <person name="Grigoriev I.V."/>
        </authorList>
    </citation>
    <scope>NUCLEOTIDE SEQUENCE [LARGE SCALE GENOMIC DNA]</scope>
    <source>
        <strain evidence="18">J235TASD1</strain>
    </source>
</reference>
<feature type="chain" id="PRO_5036455523" description="Peptidyl-prolyl cis-trans isomerase" evidence="15">
    <location>
        <begin position="17"/>
        <end position="895"/>
    </location>
</feature>
<dbReference type="PANTHER" id="PTHR11071:SF561">
    <property type="entry name" value="PEPTIDYL-PROLYL CIS-TRANS ISOMERASE D-RELATED"/>
    <property type="match status" value="1"/>
</dbReference>
<accession>A0A136ISM7</accession>
<dbReference type="PROSITE" id="PS00560">
    <property type="entry name" value="CARBOXYPEPT_SER_HIS"/>
    <property type="match status" value="1"/>
</dbReference>
<dbReference type="Gene3D" id="3.40.50.1820">
    <property type="entry name" value="alpha/beta hydrolase"/>
    <property type="match status" value="1"/>
</dbReference>
<evidence type="ECO:0000256" key="8">
    <source>
        <dbReference type="ARBA" id="ARBA00023110"/>
    </source>
</evidence>
<dbReference type="InterPro" id="IPR029000">
    <property type="entry name" value="Cyclophilin-like_dom_sf"/>
</dbReference>
<dbReference type="PROSITE" id="PS50072">
    <property type="entry name" value="CSA_PPIASE_2"/>
    <property type="match status" value="1"/>
</dbReference>
<dbReference type="PANTHER" id="PTHR11071">
    <property type="entry name" value="PEPTIDYL-PROLYL CIS-TRANS ISOMERASE"/>
    <property type="match status" value="1"/>
</dbReference>
<comment type="similarity">
    <text evidence="2">Belongs to the peptidase S10 family.</text>
</comment>
<evidence type="ECO:0000256" key="2">
    <source>
        <dbReference type="ARBA" id="ARBA00009431"/>
    </source>
</evidence>
<organism evidence="17 18">
    <name type="scientific">Microdochium bolleyi</name>
    <dbReference type="NCBI Taxonomy" id="196109"/>
    <lineage>
        <taxon>Eukaryota</taxon>
        <taxon>Fungi</taxon>
        <taxon>Dikarya</taxon>
        <taxon>Ascomycota</taxon>
        <taxon>Pezizomycotina</taxon>
        <taxon>Sordariomycetes</taxon>
        <taxon>Xylariomycetidae</taxon>
        <taxon>Xylariales</taxon>
        <taxon>Microdochiaceae</taxon>
        <taxon>Microdochium</taxon>
    </lineage>
</organism>
<evidence type="ECO:0000256" key="1">
    <source>
        <dbReference type="ARBA" id="ARBA00000971"/>
    </source>
</evidence>
<dbReference type="InterPro" id="IPR018202">
    <property type="entry name" value="Ser_caboxypep_ser_AS"/>
</dbReference>
<keyword evidence="6" id="KW-0645">Protease</keyword>
<keyword evidence="5" id="KW-0121">Carboxypeptidase</keyword>
<evidence type="ECO:0000256" key="9">
    <source>
        <dbReference type="ARBA" id="ARBA00023180"/>
    </source>
</evidence>
<feature type="domain" description="PPIase cyclophilin-type" evidence="16">
    <location>
        <begin position="734"/>
        <end position="894"/>
    </location>
</feature>
<dbReference type="GO" id="GO:0016018">
    <property type="term" value="F:cyclosporin A binding"/>
    <property type="evidence" value="ECO:0007669"/>
    <property type="project" value="TreeGrafter"/>
</dbReference>
<dbReference type="Pfam" id="PF00450">
    <property type="entry name" value="Peptidase_S10"/>
    <property type="match status" value="1"/>
</dbReference>
<dbReference type="GO" id="GO:0006457">
    <property type="term" value="P:protein folding"/>
    <property type="evidence" value="ECO:0007669"/>
    <property type="project" value="InterPro"/>
</dbReference>
<dbReference type="FunFam" id="2.40.100.10:FF:000013">
    <property type="entry name" value="Peptidyl-prolyl cis-trans isomerase"/>
    <property type="match status" value="1"/>
</dbReference>
<dbReference type="SUPFAM" id="SSF53474">
    <property type="entry name" value="alpha/beta-Hydrolases"/>
    <property type="match status" value="1"/>
</dbReference>
<evidence type="ECO:0000256" key="10">
    <source>
        <dbReference type="ARBA" id="ARBA00023235"/>
    </source>
</evidence>
<protein>
    <recommendedName>
        <fullName evidence="4">Peptidyl-prolyl cis-trans isomerase</fullName>
        <ecNumber evidence="3">5.2.1.8</ecNumber>
    </recommendedName>
    <alternativeName>
        <fullName evidence="14">Cyclophilin</fullName>
    </alternativeName>
    <alternativeName>
        <fullName evidence="13">Cyclosporin A-binding protein</fullName>
    </alternativeName>
    <alternativeName>
        <fullName evidence="11">Rotamase</fullName>
    </alternativeName>
</protein>
<dbReference type="InterPro" id="IPR033124">
    <property type="entry name" value="Ser_caboxypep_his_AS"/>
</dbReference>
<dbReference type="EC" id="5.2.1.8" evidence="3"/>
<comment type="catalytic activity">
    <reaction evidence="1">
        <text>[protein]-peptidylproline (omega=180) = [protein]-peptidylproline (omega=0)</text>
        <dbReference type="Rhea" id="RHEA:16237"/>
        <dbReference type="Rhea" id="RHEA-COMP:10747"/>
        <dbReference type="Rhea" id="RHEA-COMP:10748"/>
        <dbReference type="ChEBI" id="CHEBI:83833"/>
        <dbReference type="ChEBI" id="CHEBI:83834"/>
        <dbReference type="EC" id="5.2.1.8"/>
    </reaction>
</comment>
<dbReference type="PRINTS" id="PR00153">
    <property type="entry name" value="CSAPPISMRASE"/>
</dbReference>
<evidence type="ECO:0000313" key="17">
    <source>
        <dbReference type="EMBL" id="KXJ87883.1"/>
    </source>
</evidence>
<evidence type="ECO:0000256" key="7">
    <source>
        <dbReference type="ARBA" id="ARBA00022801"/>
    </source>
</evidence>
<evidence type="ECO:0000259" key="16">
    <source>
        <dbReference type="PROSITE" id="PS50072"/>
    </source>
</evidence>
<dbReference type="STRING" id="196109.A0A136ISM7"/>
<dbReference type="PROSITE" id="PS00131">
    <property type="entry name" value="CARBOXYPEPT_SER_SER"/>
    <property type="match status" value="1"/>
</dbReference>
<dbReference type="AlphaFoldDB" id="A0A136ISM7"/>
<keyword evidence="15" id="KW-0732">Signal</keyword>
<gene>
    <name evidence="17" type="ORF">Micbo1qcDRAFT_197554</name>
</gene>
<evidence type="ECO:0000256" key="15">
    <source>
        <dbReference type="SAM" id="SignalP"/>
    </source>
</evidence>
<comment type="similarity">
    <text evidence="12">Belongs to the cyclophilin-type PPIase family. PPIase A subfamily.</text>
</comment>
<evidence type="ECO:0000256" key="13">
    <source>
        <dbReference type="ARBA" id="ARBA00043067"/>
    </source>
</evidence>
<dbReference type="InterPro" id="IPR002130">
    <property type="entry name" value="Cyclophilin-type_PPIase_dom"/>
</dbReference>
<keyword evidence="10" id="KW-0413">Isomerase</keyword>
<name>A0A136ISM7_9PEZI</name>
<evidence type="ECO:0000256" key="6">
    <source>
        <dbReference type="ARBA" id="ARBA00022670"/>
    </source>
</evidence>
<dbReference type="SUPFAM" id="SSF50891">
    <property type="entry name" value="Cyclophilin-like"/>
    <property type="match status" value="1"/>
</dbReference>
<evidence type="ECO:0000256" key="4">
    <source>
        <dbReference type="ARBA" id="ARBA00021047"/>
    </source>
</evidence>
<keyword evidence="8" id="KW-0697">Rotamase</keyword>
<dbReference type="PROSITE" id="PS00170">
    <property type="entry name" value="CSA_PPIASE_1"/>
    <property type="match status" value="1"/>
</dbReference>
<evidence type="ECO:0000256" key="14">
    <source>
        <dbReference type="ARBA" id="ARBA00081826"/>
    </source>
</evidence>
<proteinExistence type="inferred from homology"/>
<evidence type="ECO:0000256" key="12">
    <source>
        <dbReference type="ARBA" id="ARBA00037940"/>
    </source>
</evidence>
<keyword evidence="7 17" id="KW-0378">Hydrolase</keyword>
<dbReference type="InterPro" id="IPR001563">
    <property type="entry name" value="Peptidase_S10"/>
</dbReference>
<evidence type="ECO:0000256" key="3">
    <source>
        <dbReference type="ARBA" id="ARBA00013194"/>
    </source>
</evidence>
<dbReference type="Pfam" id="PF00160">
    <property type="entry name" value="Pro_isomerase"/>
    <property type="match status" value="1"/>
</dbReference>
<dbReference type="Gene3D" id="2.40.100.10">
    <property type="entry name" value="Cyclophilin-like"/>
    <property type="match status" value="1"/>
</dbReference>
<dbReference type="GO" id="GO:0006508">
    <property type="term" value="P:proteolysis"/>
    <property type="evidence" value="ECO:0007669"/>
    <property type="project" value="UniProtKB-KW"/>
</dbReference>
<dbReference type="Proteomes" id="UP000070501">
    <property type="component" value="Unassembled WGS sequence"/>
</dbReference>
<keyword evidence="18" id="KW-1185">Reference proteome</keyword>
<keyword evidence="9" id="KW-0325">Glycoprotein</keyword>
<sequence length="895" mass="96184">MRSVLPASLLLASASAIALPRMDDGFHIKSHIARGVSVSYKETTICEKTPGVKGYAGYITIPASPAEGRDFDIHSFFWFFEARHASSKAPLSLWLQGGPGAPSAVAAVGENGPCKASPGGGAHDTTLNPWSWNNEANMLYLDQPVQTGFSYDTVRNGTIDETGVPYIVTGTEEYGGEGSGVNATTLPGRFPSGDPKKMTPTSATAALVAWHFMQTWLQDCLDEHADMEVLSSHRFPQYKPANNKISLWGESYAGHYAPAFADLFVNKSSSSSSGTNSNEHETAAAVTPLTIDTIGLVNACIDMTTQMPFYPEYARKGGNPYGIERFNETEYALAKAAWPACKEKIDTCRAIGAEKDPLETGTDAEVNEACSTAFASCFKTVHSWYKPNTNNVFDITTHYPTSFPPSYAAGYFANKEVQDALGVQVNFTGLSSAAETAFLATGDFVRGRGLAVLGEMLDRGVKVALMYGDKDYQCNWLGGEAISLAIDSDKVAKGFRAAGYAPLQTNDSFVGGMVRQYAGLSFARIFDAGHEAPYYQPDTAYAMFSRVMSGKDVATGRVSTESCSGKLYSTEGPESVFGVHNVEADVEEGGECYFWNMFRTCTKQQIGLAKTGRAVFEDYVMKGGIDPASSGHHVNGGGALANRHRRLCHAGGAQLRKLPRLEATGRRVEHPWTLGTLEARQRRLRGTTPRFDVACPGPPSQQCIKDPGAPPLTLLPHTTAQSHHTAIMSNPQVYFDISIGGQPTGRIVFELFADVVPKTAENFRALCAGDNAAGKFAGSGFHRVIQGFMAQGGDFTRGNGTGGRSIYGEKFADENFQIKHTKRGQLSMANAGKNTNGSQFFITFEATPHLNGKHVVFGEVVGADSARVLDAIENNPTRGGDVPIKPVKIESAGVL</sequence>
<dbReference type="InterPro" id="IPR020892">
    <property type="entry name" value="Cyclophilin-type_PPIase_CS"/>
</dbReference>
<evidence type="ECO:0000256" key="11">
    <source>
        <dbReference type="ARBA" id="ARBA00029569"/>
    </source>
</evidence>
<dbReference type="EMBL" id="KQ964260">
    <property type="protein sequence ID" value="KXJ87883.1"/>
    <property type="molecule type" value="Genomic_DNA"/>
</dbReference>
<dbReference type="OrthoDB" id="443318at2759"/>
<evidence type="ECO:0000256" key="5">
    <source>
        <dbReference type="ARBA" id="ARBA00022645"/>
    </source>
</evidence>
<dbReference type="GO" id="GO:0003755">
    <property type="term" value="F:peptidyl-prolyl cis-trans isomerase activity"/>
    <property type="evidence" value="ECO:0007669"/>
    <property type="project" value="UniProtKB-KW"/>
</dbReference>
<dbReference type="InterPro" id="IPR029058">
    <property type="entry name" value="AB_hydrolase_fold"/>
</dbReference>
<dbReference type="GO" id="GO:0005737">
    <property type="term" value="C:cytoplasm"/>
    <property type="evidence" value="ECO:0007669"/>
    <property type="project" value="TreeGrafter"/>
</dbReference>
<dbReference type="GO" id="GO:0004185">
    <property type="term" value="F:serine-type carboxypeptidase activity"/>
    <property type="evidence" value="ECO:0007669"/>
    <property type="project" value="InterPro"/>
</dbReference>
<feature type="signal peptide" evidence="15">
    <location>
        <begin position="1"/>
        <end position="16"/>
    </location>
</feature>